<reference evidence="2 3" key="1">
    <citation type="submission" date="2018-07" db="EMBL/GenBank/DDBJ databases">
        <title>Section-level genome sequencing of Aspergillus section Nigri to investigate inter- and intra-species variation.</title>
        <authorList>
            <consortium name="DOE Joint Genome Institute"/>
            <person name="Vesth T.C."/>
            <person name="Nybo J.L."/>
            <person name="Theobald S."/>
            <person name="Frisvad J.C."/>
            <person name="Larsen T.O."/>
            <person name="Nielsen K.F."/>
            <person name="Hoof J.B."/>
            <person name="Brandl J."/>
            <person name="Salamov A."/>
            <person name="Riley R."/>
            <person name="Gladden J.M."/>
            <person name="Phatale P."/>
            <person name="Nielsen M.T."/>
            <person name="Lyhne E.K."/>
            <person name="Kogle M.E."/>
            <person name="Strasser K."/>
            <person name="McDonnell E."/>
            <person name="Barry K."/>
            <person name="Clum A."/>
            <person name="Chen C."/>
            <person name="Nolan M."/>
            <person name="Sandor L."/>
            <person name="Kuo A."/>
            <person name="Lipzen A."/>
            <person name="Hainaut M."/>
            <person name="Drula E."/>
            <person name="Tsang A."/>
            <person name="Magnuson J.K."/>
            <person name="Henrissat B."/>
            <person name="Wiebenga A."/>
            <person name="Simmons B.A."/>
            <person name="Makela M.R."/>
            <person name="De vries R.P."/>
            <person name="Grigoriev I.V."/>
            <person name="Mortensen U.H."/>
            <person name="Baker S.E."/>
            <person name="Andersen M.R."/>
        </authorList>
    </citation>
    <scope>NUCLEOTIDE SEQUENCE [LARGE SCALE GENOMIC DNA]</scope>
    <source>
        <strain evidence="2 3">ATCC 13496</strain>
    </source>
</reference>
<feature type="domain" description="SET" evidence="1">
    <location>
        <begin position="26"/>
        <end position="263"/>
    </location>
</feature>
<evidence type="ECO:0000259" key="1">
    <source>
        <dbReference type="PROSITE" id="PS50280"/>
    </source>
</evidence>
<evidence type="ECO:0000313" key="2">
    <source>
        <dbReference type="EMBL" id="RDH17421.1"/>
    </source>
</evidence>
<proteinExistence type="predicted"/>
<dbReference type="PANTHER" id="PTHR13271:SF137">
    <property type="entry name" value="SET DOMAIN-CONTAINING PROTEIN"/>
    <property type="match status" value="1"/>
</dbReference>
<dbReference type="Gene3D" id="3.90.1410.10">
    <property type="entry name" value="set domain protein methyltransferase, domain 1"/>
    <property type="match status" value="1"/>
</dbReference>
<dbReference type="PROSITE" id="PS50280">
    <property type="entry name" value="SET"/>
    <property type="match status" value="1"/>
</dbReference>
<protein>
    <submittedName>
        <fullName evidence="2">SET domain-containing protein</fullName>
    </submittedName>
</protein>
<name>A0A370BWC9_ASPNG</name>
<dbReference type="EMBL" id="KZ851930">
    <property type="protein sequence ID" value="RDH17421.1"/>
    <property type="molecule type" value="Genomic_DNA"/>
</dbReference>
<sequence>MKPTWWPGEQHELFTEWAKTQGIVINGVSPARFPGRGLGMIATRKIEKDSILVKVPHSAMLTPSKLPSTFTSRFPADTPTHTLYAAYLTNASPSHLKPWRNTWPTMEDFTSSMPILWSSTSPLTPNSKTSKIQDLLPPSISNTWSTITPGKRKHKSDTRHQNLLKAQETRLRKAWDIVVRVFPETDKELFTYHWVIVNTRSFFYLLPGAEMPEDRNDAMALVPFADYFNHSDVACNVKFDGEEYVFRAAKEYNEGEEIYMSYGPHSNDFLFTEYGFYLDTNASETLYLDEIILQDLNASKQEELEFHQYYGYVTSTLSTQVRYIAVLRNPINEAITKHRNYQLTSDGVCYRTEIAAGLTYMPLRLWQDYVLGYSTEGVDEKMSAAVIRGWIGVYIKEADVAIARLEDLYIAQTEDQGVVRMLLKRWRQIRGLCEEAVDRVSSS</sequence>
<dbReference type="InterPro" id="IPR044429">
    <property type="entry name" value="SETD4_SET"/>
</dbReference>
<dbReference type="CDD" id="cd19177">
    <property type="entry name" value="SET_SETD4"/>
    <property type="match status" value="1"/>
</dbReference>
<dbReference type="AlphaFoldDB" id="A0A370BWC9"/>
<dbReference type="PANTHER" id="PTHR13271">
    <property type="entry name" value="UNCHARACTERIZED PUTATIVE METHYLTRANSFERASE"/>
    <property type="match status" value="1"/>
</dbReference>
<dbReference type="Proteomes" id="UP000253845">
    <property type="component" value="Unassembled WGS sequence"/>
</dbReference>
<accession>A0A370BWC9</accession>
<dbReference type="InterPro" id="IPR050600">
    <property type="entry name" value="SETD3_SETD6_MTase"/>
</dbReference>
<dbReference type="SUPFAM" id="SSF82199">
    <property type="entry name" value="SET domain"/>
    <property type="match status" value="1"/>
</dbReference>
<evidence type="ECO:0000313" key="3">
    <source>
        <dbReference type="Proteomes" id="UP000253845"/>
    </source>
</evidence>
<dbReference type="InterPro" id="IPR001214">
    <property type="entry name" value="SET_dom"/>
</dbReference>
<dbReference type="Pfam" id="PF00856">
    <property type="entry name" value="SET"/>
    <property type="match status" value="1"/>
</dbReference>
<dbReference type="GO" id="GO:0016279">
    <property type="term" value="F:protein-lysine N-methyltransferase activity"/>
    <property type="evidence" value="ECO:0007669"/>
    <property type="project" value="InterPro"/>
</dbReference>
<dbReference type="InterPro" id="IPR046341">
    <property type="entry name" value="SET_dom_sf"/>
</dbReference>
<dbReference type="SMART" id="SM00317">
    <property type="entry name" value="SET"/>
    <property type="match status" value="1"/>
</dbReference>
<gene>
    <name evidence="2" type="ORF">M747DRAFT_356368</name>
</gene>
<dbReference type="VEuPathDB" id="FungiDB:M747DRAFT_356368"/>
<organism evidence="2 3">
    <name type="scientific">Aspergillus niger ATCC 13496</name>
    <dbReference type="NCBI Taxonomy" id="1353008"/>
    <lineage>
        <taxon>Eukaryota</taxon>
        <taxon>Fungi</taxon>
        <taxon>Dikarya</taxon>
        <taxon>Ascomycota</taxon>
        <taxon>Pezizomycotina</taxon>
        <taxon>Eurotiomycetes</taxon>
        <taxon>Eurotiomycetidae</taxon>
        <taxon>Eurotiales</taxon>
        <taxon>Aspergillaceae</taxon>
        <taxon>Aspergillus</taxon>
        <taxon>Aspergillus subgen. Circumdati</taxon>
    </lineage>
</organism>